<protein>
    <recommendedName>
        <fullName evidence="2">Elongation factor Ts</fullName>
    </recommendedName>
</protein>
<dbReference type="HAMAP" id="MF_00050">
    <property type="entry name" value="EF_Ts"/>
    <property type="match status" value="1"/>
</dbReference>
<keyword evidence="4" id="KW-0648">Protein biosynthesis</keyword>
<name>A0A2W4Z8X3_9BACT</name>
<evidence type="ECO:0000256" key="4">
    <source>
        <dbReference type="ARBA" id="ARBA00022917"/>
    </source>
</evidence>
<dbReference type="Gene3D" id="1.10.286.20">
    <property type="match status" value="1"/>
</dbReference>
<dbReference type="GO" id="GO:0003746">
    <property type="term" value="F:translation elongation factor activity"/>
    <property type="evidence" value="ECO:0007669"/>
    <property type="project" value="UniProtKB-KW"/>
</dbReference>
<dbReference type="EMBL" id="QFNK01000378">
    <property type="protein sequence ID" value="PZO78694.1"/>
    <property type="molecule type" value="Genomic_DNA"/>
</dbReference>
<feature type="domain" description="Translation elongation factor EFTs/EF1B dimerisation" evidence="5">
    <location>
        <begin position="4"/>
        <end position="128"/>
    </location>
</feature>
<evidence type="ECO:0000256" key="3">
    <source>
        <dbReference type="ARBA" id="ARBA00022768"/>
    </source>
</evidence>
<evidence type="ECO:0000313" key="6">
    <source>
        <dbReference type="EMBL" id="PZO78694.1"/>
    </source>
</evidence>
<comment type="similarity">
    <text evidence="1">Belongs to the EF-Ts family.</text>
</comment>
<evidence type="ECO:0000256" key="1">
    <source>
        <dbReference type="ARBA" id="ARBA00005532"/>
    </source>
</evidence>
<dbReference type="InterPro" id="IPR014039">
    <property type="entry name" value="Transl_elong_EFTs/EF1B_dimer"/>
</dbReference>
<dbReference type="SUPFAM" id="SSF54713">
    <property type="entry name" value="Elongation factor Ts (EF-Ts), dimerisation domain"/>
    <property type="match status" value="1"/>
</dbReference>
<feature type="non-terminal residue" evidence="6">
    <location>
        <position position="1"/>
    </location>
</feature>
<evidence type="ECO:0000256" key="2">
    <source>
        <dbReference type="ARBA" id="ARBA00016956"/>
    </source>
</evidence>
<dbReference type="FunFam" id="1.10.286.20:FF:000001">
    <property type="entry name" value="Elongation factor Ts"/>
    <property type="match status" value="1"/>
</dbReference>
<evidence type="ECO:0000313" key="7">
    <source>
        <dbReference type="Proteomes" id="UP000249557"/>
    </source>
</evidence>
<dbReference type="Proteomes" id="UP000249557">
    <property type="component" value="Unassembled WGS sequence"/>
</dbReference>
<organism evidence="6 7">
    <name type="scientific">Micavibrio aeruginosavorus</name>
    <dbReference type="NCBI Taxonomy" id="349221"/>
    <lineage>
        <taxon>Bacteria</taxon>
        <taxon>Pseudomonadati</taxon>
        <taxon>Bdellovibrionota</taxon>
        <taxon>Bdellovibrionia</taxon>
        <taxon>Bdellovibrionales</taxon>
        <taxon>Pseudobdellovibrionaceae</taxon>
        <taxon>Micavibrio</taxon>
    </lineage>
</organism>
<dbReference type="Pfam" id="PF00889">
    <property type="entry name" value="EF_TS"/>
    <property type="match status" value="1"/>
</dbReference>
<dbReference type="InterPro" id="IPR001816">
    <property type="entry name" value="Transl_elong_EFTs/EF1B"/>
</dbReference>
<keyword evidence="3 6" id="KW-0251">Elongation factor</keyword>
<dbReference type="Gene3D" id="3.30.479.20">
    <property type="entry name" value="Elongation factor Ts, dimerisation domain"/>
    <property type="match status" value="1"/>
</dbReference>
<dbReference type="PANTHER" id="PTHR11741:SF0">
    <property type="entry name" value="ELONGATION FACTOR TS, MITOCHONDRIAL"/>
    <property type="match status" value="1"/>
</dbReference>
<dbReference type="AlphaFoldDB" id="A0A2W4Z8X3"/>
<accession>A0A2W4Z8X3</accession>
<comment type="caution">
    <text evidence="6">The sequence shown here is derived from an EMBL/GenBank/DDBJ whole genome shotgun (WGS) entry which is preliminary data.</text>
</comment>
<gene>
    <name evidence="6" type="primary">tsf</name>
    <name evidence="6" type="ORF">DI626_11845</name>
</gene>
<evidence type="ECO:0000259" key="5">
    <source>
        <dbReference type="Pfam" id="PF00889"/>
    </source>
</evidence>
<proteinExistence type="inferred from homology"/>
<dbReference type="InterPro" id="IPR036402">
    <property type="entry name" value="EF-Ts_dimer_sf"/>
</dbReference>
<reference evidence="6 7" key="1">
    <citation type="submission" date="2017-08" db="EMBL/GenBank/DDBJ databases">
        <title>Infants hospitalized years apart are colonized by the same room-sourced microbial strains.</title>
        <authorList>
            <person name="Brooks B."/>
            <person name="Olm M.R."/>
            <person name="Firek B.A."/>
            <person name="Baker R."/>
            <person name="Thomas B.C."/>
            <person name="Morowitz M.J."/>
            <person name="Banfield J.F."/>
        </authorList>
    </citation>
    <scope>NUCLEOTIDE SEQUENCE [LARGE SCALE GENOMIC DNA]</scope>
    <source>
        <strain evidence="6">S2_018_000_R2_104</strain>
    </source>
</reference>
<dbReference type="NCBIfam" id="TIGR00116">
    <property type="entry name" value="tsf"/>
    <property type="match status" value="1"/>
</dbReference>
<dbReference type="PANTHER" id="PTHR11741">
    <property type="entry name" value="ELONGATION FACTOR TS"/>
    <property type="match status" value="1"/>
</dbReference>
<sequence length="148" mass="16067">PNLGKIGVLIALESTGDKAKLEALGKQIAMHTAAAFPKFLTRDEVDASTLDREKNVLREQALAEGKPAEIVEKMLEGRIRKFYEEIVLLEQDFVMNPDMKINKLLETSAADVGAPVALVGYARVQLGEGIEKEEVDFAAEVAATARSA</sequence>